<comment type="caution">
    <text evidence="2">The sequence shown here is derived from an EMBL/GenBank/DDBJ whole genome shotgun (WGS) entry which is preliminary data.</text>
</comment>
<dbReference type="InterPro" id="IPR003148">
    <property type="entry name" value="RCK_N"/>
</dbReference>
<sequence>MGSRTVLIGYSARGRAVVSALRGEGHAAQLSVVDADPERVAQAAVDGVHVVTGHGWRLSVLWSAGVHTADHVVVAVADDAMAIRITAIVRSMNETATVIGVVRDTELHGLVEFLGADHVLGPVEAVEWAFGLSDVPCEGSGLQDLEWTVAERAVMREEIGCSPLSCGHQVLAVVRDGRRVWVDDPSVAELRGGDRLLVLSTD</sequence>
<accession>A0ABX9EB00</accession>
<name>A0ABX9EB00_9PSEU</name>
<feature type="domain" description="RCK N-terminal" evidence="1">
    <location>
        <begin position="2"/>
        <end position="120"/>
    </location>
</feature>
<evidence type="ECO:0000259" key="1">
    <source>
        <dbReference type="PROSITE" id="PS51201"/>
    </source>
</evidence>
<dbReference type="Pfam" id="PF02254">
    <property type="entry name" value="TrkA_N"/>
    <property type="match status" value="1"/>
</dbReference>
<dbReference type="Proteomes" id="UP000248714">
    <property type="component" value="Unassembled WGS sequence"/>
</dbReference>
<reference evidence="2 3" key="1">
    <citation type="submission" date="2018-06" db="EMBL/GenBank/DDBJ databases">
        <title>Genomic Encyclopedia of Type Strains, Phase IV (KMG-IV): sequencing the most valuable type-strain genomes for metagenomic binning, comparative biology and taxonomic classification.</title>
        <authorList>
            <person name="Goeker M."/>
        </authorList>
    </citation>
    <scope>NUCLEOTIDE SEQUENCE [LARGE SCALE GENOMIC DNA]</scope>
    <source>
        <strain evidence="2 3">DSM 45479</strain>
    </source>
</reference>
<dbReference type="InterPro" id="IPR036291">
    <property type="entry name" value="NAD(P)-bd_dom_sf"/>
</dbReference>
<evidence type="ECO:0000313" key="2">
    <source>
        <dbReference type="EMBL" id="RAS67330.1"/>
    </source>
</evidence>
<organism evidence="2 3">
    <name type="scientific">Lentzea atacamensis</name>
    <dbReference type="NCBI Taxonomy" id="531938"/>
    <lineage>
        <taxon>Bacteria</taxon>
        <taxon>Bacillati</taxon>
        <taxon>Actinomycetota</taxon>
        <taxon>Actinomycetes</taxon>
        <taxon>Pseudonocardiales</taxon>
        <taxon>Pseudonocardiaceae</taxon>
        <taxon>Lentzea</taxon>
    </lineage>
</organism>
<proteinExistence type="predicted"/>
<dbReference type="PANTHER" id="PTHR43833:SF9">
    <property type="entry name" value="POTASSIUM CHANNEL PROTEIN YUGO-RELATED"/>
    <property type="match status" value="1"/>
</dbReference>
<dbReference type="InterPro" id="IPR050721">
    <property type="entry name" value="Trk_Ktr_HKT_K-transport"/>
</dbReference>
<evidence type="ECO:0000313" key="3">
    <source>
        <dbReference type="Proteomes" id="UP000248714"/>
    </source>
</evidence>
<dbReference type="Gene3D" id="3.40.50.720">
    <property type="entry name" value="NAD(P)-binding Rossmann-like Domain"/>
    <property type="match status" value="1"/>
</dbReference>
<keyword evidence="3" id="KW-1185">Reference proteome</keyword>
<dbReference type="PROSITE" id="PS51201">
    <property type="entry name" value="RCK_N"/>
    <property type="match status" value="1"/>
</dbReference>
<dbReference type="EMBL" id="QLTT01000003">
    <property type="protein sequence ID" value="RAS67330.1"/>
    <property type="molecule type" value="Genomic_DNA"/>
</dbReference>
<dbReference type="PANTHER" id="PTHR43833">
    <property type="entry name" value="POTASSIUM CHANNEL PROTEIN 2-RELATED-RELATED"/>
    <property type="match status" value="1"/>
</dbReference>
<dbReference type="RefSeq" id="WP_112227555.1">
    <property type="nucleotide sequence ID" value="NZ_QLTT01000003.1"/>
</dbReference>
<protein>
    <submittedName>
        <fullName evidence="2">Trk K+ transport system NAD-binding subunit</fullName>
    </submittedName>
</protein>
<gene>
    <name evidence="2" type="ORF">C8D87_103669</name>
</gene>
<dbReference type="SUPFAM" id="SSF51735">
    <property type="entry name" value="NAD(P)-binding Rossmann-fold domains"/>
    <property type="match status" value="1"/>
</dbReference>